<name>A0AAD9N3U0_9ANNE</name>
<protein>
    <recommendedName>
        <fullName evidence="1">Sorting nexin C-terminal domain-containing protein</fullName>
    </recommendedName>
</protein>
<dbReference type="EMBL" id="JAODUP010000269">
    <property type="protein sequence ID" value="KAK2154418.1"/>
    <property type="molecule type" value="Genomic_DNA"/>
</dbReference>
<evidence type="ECO:0000313" key="2">
    <source>
        <dbReference type="EMBL" id="KAK2154418.1"/>
    </source>
</evidence>
<keyword evidence="3" id="KW-1185">Reference proteome</keyword>
<comment type="caution">
    <text evidence="2">The sequence shown here is derived from an EMBL/GenBank/DDBJ whole genome shotgun (WGS) entry which is preliminary data.</text>
</comment>
<dbReference type="GO" id="GO:0035091">
    <property type="term" value="F:phosphatidylinositol binding"/>
    <property type="evidence" value="ECO:0007669"/>
    <property type="project" value="TreeGrafter"/>
</dbReference>
<accession>A0AAD9N3U0</accession>
<evidence type="ECO:0000313" key="3">
    <source>
        <dbReference type="Proteomes" id="UP001208570"/>
    </source>
</evidence>
<dbReference type="AlphaFoldDB" id="A0AAD9N3U0"/>
<reference evidence="2" key="1">
    <citation type="journal article" date="2023" name="Mol. Biol. Evol.">
        <title>Third-Generation Sequencing Reveals the Adaptive Role of the Epigenome in Three Deep-Sea Polychaetes.</title>
        <authorList>
            <person name="Perez M."/>
            <person name="Aroh O."/>
            <person name="Sun Y."/>
            <person name="Lan Y."/>
            <person name="Juniper S.K."/>
            <person name="Young C.R."/>
            <person name="Angers B."/>
            <person name="Qian P.Y."/>
        </authorList>
    </citation>
    <scope>NUCLEOTIDE SEQUENCE</scope>
    <source>
        <strain evidence="2">P08H-3</strain>
    </source>
</reference>
<gene>
    <name evidence="2" type="ORF">LSH36_269g07046</name>
</gene>
<dbReference type="GO" id="GO:0005770">
    <property type="term" value="C:late endosome"/>
    <property type="evidence" value="ECO:0007669"/>
    <property type="project" value="TreeGrafter"/>
</dbReference>
<dbReference type="InterPro" id="IPR013937">
    <property type="entry name" value="Sorting_nexin_C"/>
</dbReference>
<dbReference type="Pfam" id="PF08628">
    <property type="entry name" value="Nexin_C"/>
    <property type="match status" value="1"/>
</dbReference>
<dbReference type="GO" id="GO:0097352">
    <property type="term" value="P:autophagosome maturation"/>
    <property type="evidence" value="ECO:0007669"/>
    <property type="project" value="TreeGrafter"/>
</dbReference>
<organism evidence="2 3">
    <name type="scientific">Paralvinella palmiformis</name>
    <dbReference type="NCBI Taxonomy" id="53620"/>
    <lineage>
        <taxon>Eukaryota</taxon>
        <taxon>Metazoa</taxon>
        <taxon>Spiralia</taxon>
        <taxon>Lophotrochozoa</taxon>
        <taxon>Annelida</taxon>
        <taxon>Polychaeta</taxon>
        <taxon>Sedentaria</taxon>
        <taxon>Canalipalpata</taxon>
        <taxon>Terebellida</taxon>
        <taxon>Terebelliformia</taxon>
        <taxon>Alvinellidae</taxon>
        <taxon>Paralvinella</taxon>
    </lineage>
</organism>
<proteinExistence type="predicted"/>
<dbReference type="PANTHER" id="PTHR22775">
    <property type="entry name" value="SORTING NEXIN"/>
    <property type="match status" value="1"/>
</dbReference>
<dbReference type="Proteomes" id="UP001208570">
    <property type="component" value="Unassembled WGS sequence"/>
</dbReference>
<sequence length="276" mass="31995">MIMYLFQNLLSLHILKGSELLYTFLTPYNDFSTGFFPDINLGKIMKSGALKLVKEVSTRFSDKDSDTASISSEKMSNMLFENNAGTDLSCMVEVSASHIHSQSLAAEVPIHGVCDTVIYLVEHLYRCQSWLIQLLLSIRIVARHTIDAFADWYLSRRLQQLMHENKVVQVIHLLRDVLFFDTDPLRSDEDKLQRKEMALQELKDYIPRLFVQAIGSERYQDGTELLFEVLQHPKLNKQLSYLLLDLVIEELFPELTQNKDPLTDLHERLYRSHDIS</sequence>
<feature type="domain" description="Sorting nexin C-terminal" evidence="1">
    <location>
        <begin position="133"/>
        <end position="233"/>
    </location>
</feature>
<dbReference type="PANTHER" id="PTHR22775:SF44">
    <property type="entry name" value="SORTING NEXIN-14"/>
    <property type="match status" value="1"/>
</dbReference>
<evidence type="ECO:0000259" key="1">
    <source>
        <dbReference type="Pfam" id="PF08628"/>
    </source>
</evidence>